<evidence type="ECO:0000313" key="10">
    <source>
        <dbReference type="Proteomes" id="UP000245166"/>
    </source>
</evidence>
<evidence type="ECO:0000256" key="5">
    <source>
        <dbReference type="ARBA" id="ARBA00022989"/>
    </source>
</evidence>
<comment type="caution">
    <text evidence="9">The sequence shown here is derived from an EMBL/GenBank/DDBJ whole genome shotgun (WGS) entry which is preliminary data.</text>
</comment>
<sequence length="321" mass="35835">MAAVLERPPAEVAVRRRPSRGARVKRHFARQWQLWAMLAPAIVVTAIFAYGPMYGIQLAFREFDFAAGLTGGEWVGLKYFQQFFDSPQFWTLMRNTVTISLTTLVFGFIAPIALALLINQVIGVRRKRFTQTATYLPHFISIVVIVGMLQVFLSPSTGLITRFLENFGITGVNFLGDTSTFVPVYVISEVWQHCGWNSIIYLAALANVDTQLYEAARIDGASRFQIIRHVDIPALIPTMVILFVLNMGGVLNTGFEKIFLMQNTLNLPVSEVISTYVYKIGIVGSQFSYSTAIGLFNTIINFAFLVGANQLAKRVANTSLW</sequence>
<keyword evidence="4 7" id="KW-0812">Transmembrane</keyword>
<evidence type="ECO:0000256" key="3">
    <source>
        <dbReference type="ARBA" id="ARBA00022475"/>
    </source>
</evidence>
<dbReference type="PANTHER" id="PTHR43227">
    <property type="entry name" value="BLL4140 PROTEIN"/>
    <property type="match status" value="1"/>
</dbReference>
<evidence type="ECO:0000256" key="1">
    <source>
        <dbReference type="ARBA" id="ARBA00004651"/>
    </source>
</evidence>
<dbReference type="InterPro" id="IPR035906">
    <property type="entry name" value="MetI-like_sf"/>
</dbReference>
<dbReference type="PANTHER" id="PTHR43227:SF11">
    <property type="entry name" value="BLL4140 PROTEIN"/>
    <property type="match status" value="1"/>
</dbReference>
<dbReference type="GO" id="GO:0055085">
    <property type="term" value="P:transmembrane transport"/>
    <property type="evidence" value="ECO:0007669"/>
    <property type="project" value="InterPro"/>
</dbReference>
<name>A0A2U1ZXU3_9MICO</name>
<evidence type="ECO:0000256" key="2">
    <source>
        <dbReference type="ARBA" id="ARBA00022448"/>
    </source>
</evidence>
<keyword evidence="6 7" id="KW-0472">Membrane</keyword>
<reference evidence="9 10" key="1">
    <citation type="submission" date="2018-03" db="EMBL/GenBank/DDBJ databases">
        <title>Genome assembly of novel Miniimonas species PCH200.</title>
        <authorList>
            <person name="Thakur V."/>
            <person name="Kumar V."/>
            <person name="Singh D."/>
        </authorList>
    </citation>
    <scope>NUCLEOTIDE SEQUENCE [LARGE SCALE GENOMIC DNA]</scope>
    <source>
        <strain evidence="9 10">PCH200</strain>
    </source>
</reference>
<evidence type="ECO:0000256" key="6">
    <source>
        <dbReference type="ARBA" id="ARBA00023136"/>
    </source>
</evidence>
<dbReference type="Proteomes" id="UP000245166">
    <property type="component" value="Unassembled WGS sequence"/>
</dbReference>
<dbReference type="InterPro" id="IPR050809">
    <property type="entry name" value="UgpAE/MalFG_permease"/>
</dbReference>
<evidence type="ECO:0000256" key="7">
    <source>
        <dbReference type="RuleBase" id="RU363032"/>
    </source>
</evidence>
<feature type="transmembrane region" description="Helical" evidence="7">
    <location>
        <begin position="99"/>
        <end position="122"/>
    </location>
</feature>
<accession>A0A2U1ZXU3</accession>
<keyword evidence="5 7" id="KW-1133">Transmembrane helix</keyword>
<dbReference type="OrthoDB" id="9785836at2"/>
<organism evidence="9 10">
    <name type="scientific">Serinibacter arcticus</name>
    <dbReference type="NCBI Taxonomy" id="1655435"/>
    <lineage>
        <taxon>Bacteria</taxon>
        <taxon>Bacillati</taxon>
        <taxon>Actinomycetota</taxon>
        <taxon>Actinomycetes</taxon>
        <taxon>Micrococcales</taxon>
        <taxon>Beutenbergiaceae</taxon>
        <taxon>Serinibacter</taxon>
    </lineage>
</organism>
<keyword evidence="10" id="KW-1185">Reference proteome</keyword>
<comment type="similarity">
    <text evidence="7">Belongs to the binding-protein-dependent transport system permease family.</text>
</comment>
<dbReference type="SUPFAM" id="SSF161098">
    <property type="entry name" value="MetI-like"/>
    <property type="match status" value="1"/>
</dbReference>
<dbReference type="GO" id="GO:0005886">
    <property type="term" value="C:plasma membrane"/>
    <property type="evidence" value="ECO:0007669"/>
    <property type="project" value="UniProtKB-SubCell"/>
</dbReference>
<dbReference type="EMBL" id="PYHR01000002">
    <property type="protein sequence ID" value="PWD51815.1"/>
    <property type="molecule type" value="Genomic_DNA"/>
</dbReference>
<dbReference type="Gene3D" id="1.10.3720.10">
    <property type="entry name" value="MetI-like"/>
    <property type="match status" value="1"/>
</dbReference>
<comment type="subcellular location">
    <subcellularLocation>
        <location evidence="1 7">Cell membrane</location>
        <topology evidence="1 7">Multi-pass membrane protein</topology>
    </subcellularLocation>
</comment>
<dbReference type="InterPro" id="IPR000515">
    <property type="entry name" value="MetI-like"/>
</dbReference>
<proteinExistence type="inferred from homology"/>
<gene>
    <name evidence="9" type="ORF">C8046_15345</name>
</gene>
<dbReference type="Pfam" id="PF00528">
    <property type="entry name" value="BPD_transp_1"/>
    <property type="match status" value="1"/>
</dbReference>
<keyword evidence="2 7" id="KW-0813">Transport</keyword>
<feature type="transmembrane region" description="Helical" evidence="7">
    <location>
        <begin position="232"/>
        <end position="251"/>
    </location>
</feature>
<protein>
    <submittedName>
        <fullName evidence="9">Sugar ABC transporter permease</fullName>
    </submittedName>
</protein>
<dbReference type="AlphaFoldDB" id="A0A2U1ZXU3"/>
<dbReference type="CDD" id="cd06261">
    <property type="entry name" value="TM_PBP2"/>
    <property type="match status" value="1"/>
</dbReference>
<evidence type="ECO:0000313" key="9">
    <source>
        <dbReference type="EMBL" id="PWD51815.1"/>
    </source>
</evidence>
<feature type="transmembrane region" description="Helical" evidence="7">
    <location>
        <begin position="32"/>
        <end position="51"/>
    </location>
</feature>
<keyword evidence="3" id="KW-1003">Cell membrane</keyword>
<feature type="transmembrane region" description="Helical" evidence="7">
    <location>
        <begin position="134"/>
        <end position="153"/>
    </location>
</feature>
<evidence type="ECO:0000259" key="8">
    <source>
        <dbReference type="PROSITE" id="PS50928"/>
    </source>
</evidence>
<feature type="domain" description="ABC transmembrane type-1" evidence="8">
    <location>
        <begin position="93"/>
        <end position="308"/>
    </location>
</feature>
<dbReference type="PROSITE" id="PS50928">
    <property type="entry name" value="ABC_TM1"/>
    <property type="match status" value="1"/>
</dbReference>
<evidence type="ECO:0000256" key="4">
    <source>
        <dbReference type="ARBA" id="ARBA00022692"/>
    </source>
</evidence>